<protein>
    <submittedName>
        <fullName evidence="1">Uncharacterized protein</fullName>
    </submittedName>
</protein>
<name>A0ABQ5IUQ6_9ASTR</name>
<reference evidence="1" key="1">
    <citation type="journal article" date="2022" name="Int. J. Mol. Sci.">
        <title>Draft Genome of Tanacetum Coccineum: Genomic Comparison of Closely Related Tanacetum-Family Plants.</title>
        <authorList>
            <person name="Yamashiro T."/>
            <person name="Shiraishi A."/>
            <person name="Nakayama K."/>
            <person name="Satake H."/>
        </authorList>
    </citation>
    <scope>NUCLEOTIDE SEQUENCE</scope>
</reference>
<reference evidence="1" key="2">
    <citation type="submission" date="2022-01" db="EMBL/GenBank/DDBJ databases">
        <authorList>
            <person name="Yamashiro T."/>
            <person name="Shiraishi A."/>
            <person name="Satake H."/>
            <person name="Nakayama K."/>
        </authorList>
    </citation>
    <scope>NUCLEOTIDE SEQUENCE</scope>
</reference>
<organism evidence="1 2">
    <name type="scientific">Tanacetum coccineum</name>
    <dbReference type="NCBI Taxonomy" id="301880"/>
    <lineage>
        <taxon>Eukaryota</taxon>
        <taxon>Viridiplantae</taxon>
        <taxon>Streptophyta</taxon>
        <taxon>Embryophyta</taxon>
        <taxon>Tracheophyta</taxon>
        <taxon>Spermatophyta</taxon>
        <taxon>Magnoliopsida</taxon>
        <taxon>eudicotyledons</taxon>
        <taxon>Gunneridae</taxon>
        <taxon>Pentapetalae</taxon>
        <taxon>asterids</taxon>
        <taxon>campanulids</taxon>
        <taxon>Asterales</taxon>
        <taxon>Asteraceae</taxon>
        <taxon>Asteroideae</taxon>
        <taxon>Anthemideae</taxon>
        <taxon>Anthemidinae</taxon>
        <taxon>Tanacetum</taxon>
    </lineage>
</organism>
<proteinExistence type="predicted"/>
<comment type="caution">
    <text evidence="1">The sequence shown here is derived from an EMBL/GenBank/DDBJ whole genome shotgun (WGS) entry which is preliminary data.</text>
</comment>
<evidence type="ECO:0000313" key="1">
    <source>
        <dbReference type="EMBL" id="GJU02699.1"/>
    </source>
</evidence>
<evidence type="ECO:0000313" key="2">
    <source>
        <dbReference type="Proteomes" id="UP001151760"/>
    </source>
</evidence>
<dbReference type="Proteomes" id="UP001151760">
    <property type="component" value="Unassembled WGS sequence"/>
</dbReference>
<keyword evidence="2" id="KW-1185">Reference proteome</keyword>
<sequence>MLAYQKALEAIKACLSYLKGTINIGLLVSERQRYVTNSFMQMRIMLGCQDSRRSTVGSAQFHEIDWLDGHQISKVDEQWFDLSADLLRKALAITPVIPAHPFELPPSGNTVIDFVNELGYPEPLLDWKDVLGKLYGRVYSRDPDIFLTQSKSQNQSEEPKEECILSSSFLMTVFQGDNILPWQANKHPSRPELLVHHTGDDYVLGNSSLVPIGEAMSVWIAFPIPDNEAIHIPLRKENPISNLLTKMMKLNKNLFLMKKVHDTDLDRDRRYGLEALQGKERKENGDDVIGMSY</sequence>
<accession>A0ABQ5IUQ6</accession>
<gene>
    <name evidence="1" type="ORF">Tco_1113037</name>
</gene>
<dbReference type="EMBL" id="BQNB010021086">
    <property type="protein sequence ID" value="GJU02699.1"/>
    <property type="molecule type" value="Genomic_DNA"/>
</dbReference>